<evidence type="ECO:0000313" key="8">
    <source>
        <dbReference type="Proteomes" id="UP000643165"/>
    </source>
</evidence>
<dbReference type="Pfam" id="PF18130">
    <property type="entry name" value="ATPgrasp_N"/>
    <property type="match status" value="1"/>
</dbReference>
<evidence type="ECO:0000256" key="3">
    <source>
        <dbReference type="ARBA" id="ARBA00022840"/>
    </source>
</evidence>
<dbReference type="RefSeq" id="WP_204003212.1">
    <property type="nucleotide sequence ID" value="NZ_BOPB01000029.1"/>
</dbReference>
<reference evidence="7 8" key="1">
    <citation type="submission" date="2021-01" db="EMBL/GenBank/DDBJ databases">
        <title>Whole genome shotgun sequence of Verrucosispora lutea NBRC 106530.</title>
        <authorList>
            <person name="Komaki H."/>
            <person name="Tamura T."/>
        </authorList>
    </citation>
    <scope>NUCLEOTIDE SEQUENCE [LARGE SCALE GENOMIC DNA]</scope>
    <source>
        <strain evidence="7 8">NBRC 106530</strain>
    </source>
</reference>
<dbReference type="Pfam" id="PF18603">
    <property type="entry name" value="LAL_C2"/>
    <property type="match status" value="1"/>
</dbReference>
<dbReference type="InterPro" id="IPR011761">
    <property type="entry name" value="ATP-grasp"/>
</dbReference>
<keyword evidence="2 4" id="KW-0547">Nucleotide-binding</keyword>
<dbReference type="Proteomes" id="UP000643165">
    <property type="component" value="Unassembled WGS sequence"/>
</dbReference>
<keyword evidence="1" id="KW-0436">Ligase</keyword>
<name>A0ABQ4J1J2_9ACTN</name>
<evidence type="ECO:0000256" key="1">
    <source>
        <dbReference type="ARBA" id="ARBA00022598"/>
    </source>
</evidence>
<dbReference type="PROSITE" id="PS50975">
    <property type="entry name" value="ATP_GRASP"/>
    <property type="match status" value="1"/>
</dbReference>
<evidence type="ECO:0000256" key="5">
    <source>
        <dbReference type="SAM" id="MobiDB-lite"/>
    </source>
</evidence>
<dbReference type="InterPro" id="IPR040570">
    <property type="entry name" value="LAL_C2"/>
</dbReference>
<feature type="region of interest" description="Disordered" evidence="5">
    <location>
        <begin position="394"/>
        <end position="418"/>
    </location>
</feature>
<dbReference type="InterPro" id="IPR052032">
    <property type="entry name" value="ATP-dep_AA_Ligase"/>
</dbReference>
<accession>A0ABQ4J1J2</accession>
<evidence type="ECO:0000259" key="6">
    <source>
        <dbReference type="PROSITE" id="PS50975"/>
    </source>
</evidence>
<dbReference type="InterPro" id="IPR041472">
    <property type="entry name" value="BL00235/CARNS1_N"/>
</dbReference>
<comment type="caution">
    <text evidence="7">The sequence shown here is derived from an EMBL/GenBank/DDBJ whole genome shotgun (WGS) entry which is preliminary data.</text>
</comment>
<dbReference type="SUPFAM" id="SSF56059">
    <property type="entry name" value="Glutathione synthetase ATP-binding domain-like"/>
    <property type="match status" value="1"/>
</dbReference>
<dbReference type="PANTHER" id="PTHR43585">
    <property type="entry name" value="FUMIPYRROLE BIOSYNTHESIS PROTEIN C"/>
    <property type="match status" value="1"/>
</dbReference>
<gene>
    <name evidence="7" type="ORF">Vlu01_46540</name>
</gene>
<dbReference type="EMBL" id="BOPB01000029">
    <property type="protein sequence ID" value="GIJ24030.1"/>
    <property type="molecule type" value="Genomic_DNA"/>
</dbReference>
<evidence type="ECO:0000313" key="7">
    <source>
        <dbReference type="EMBL" id="GIJ24030.1"/>
    </source>
</evidence>
<dbReference type="PANTHER" id="PTHR43585:SF2">
    <property type="entry name" value="ATP-GRASP ENZYME FSQD"/>
    <property type="match status" value="1"/>
</dbReference>
<keyword evidence="3 4" id="KW-0067">ATP-binding</keyword>
<organism evidence="7 8">
    <name type="scientific">Micromonospora lutea</name>
    <dbReference type="NCBI Taxonomy" id="419825"/>
    <lineage>
        <taxon>Bacteria</taxon>
        <taxon>Bacillati</taxon>
        <taxon>Actinomycetota</taxon>
        <taxon>Actinomycetes</taxon>
        <taxon>Micromonosporales</taxon>
        <taxon>Micromonosporaceae</taxon>
        <taxon>Micromonospora</taxon>
    </lineage>
</organism>
<dbReference type="Gene3D" id="3.40.50.20">
    <property type="match status" value="1"/>
</dbReference>
<feature type="compositionally biased region" description="Low complexity" evidence="5">
    <location>
        <begin position="407"/>
        <end position="418"/>
    </location>
</feature>
<dbReference type="Gene3D" id="3.30.470.20">
    <property type="entry name" value="ATP-grasp fold, B domain"/>
    <property type="match status" value="1"/>
</dbReference>
<sequence>MKELLLIGAGYMGTPYLTAAERLGVRVTVVESALHRDRLAPQADRFILTEGTAEEDWAAAATAAAYSCEPDGVLGFAEPQVIAAALVQDALDVPGPSLHAAVVSRNKALQRGCFATAGLCQPKYLIVPDVESGVSWARNRYPVIAKPLHSSGSAGVVQVLDEPTLVAVLQSRLPQEKVLLEEFLVGAEYSWEALVRGGEVIFENVTAKETTGPPDFVELAHVGGARMSGADMFTINSLGRGVVAAMRMQTGIVHLEFRMTADGPAIVEVAVRTPGDYIMDVIALTHRFDPYAALIAMALDLPVALPSTATPGAHGASWFPQFPAGRVARVNGLDALRTQPWVADVKLKVRAGETITPYSSSAQRVGHVLFQAPDLDELTAAMELARSTLTVELVDEPPPSEPAIGLSASVSPSSSRAG</sequence>
<dbReference type="Pfam" id="PF13535">
    <property type="entry name" value="ATP-grasp_4"/>
    <property type="match status" value="1"/>
</dbReference>
<evidence type="ECO:0000256" key="4">
    <source>
        <dbReference type="PROSITE-ProRule" id="PRU00409"/>
    </source>
</evidence>
<feature type="domain" description="ATP-grasp" evidence="6">
    <location>
        <begin position="111"/>
        <end position="299"/>
    </location>
</feature>
<protein>
    <recommendedName>
        <fullName evidence="6">ATP-grasp domain-containing protein</fullName>
    </recommendedName>
</protein>
<proteinExistence type="predicted"/>
<evidence type="ECO:0000256" key="2">
    <source>
        <dbReference type="ARBA" id="ARBA00022741"/>
    </source>
</evidence>
<keyword evidence="8" id="KW-1185">Reference proteome</keyword>